<protein>
    <submittedName>
        <fullName evidence="1">RNA polymerase</fullName>
    </submittedName>
</protein>
<organism evidence="1 2">
    <name type="scientific">Irpex rosettiformis</name>
    <dbReference type="NCBI Taxonomy" id="378272"/>
    <lineage>
        <taxon>Eukaryota</taxon>
        <taxon>Fungi</taxon>
        <taxon>Dikarya</taxon>
        <taxon>Basidiomycota</taxon>
        <taxon>Agaricomycotina</taxon>
        <taxon>Agaricomycetes</taxon>
        <taxon>Polyporales</taxon>
        <taxon>Irpicaceae</taxon>
        <taxon>Irpex</taxon>
    </lineage>
</organism>
<gene>
    <name evidence="1" type="ORF">BDY19DRAFT_914176</name>
</gene>
<comment type="caution">
    <text evidence="1">The sequence shown here is derived from an EMBL/GenBank/DDBJ whole genome shotgun (WGS) entry which is preliminary data.</text>
</comment>
<proteinExistence type="predicted"/>
<sequence>MATTSSNIVFMDSFAINAIDKEGKKFDRVSRLYAHSKNYEMDLTLDYNIELFPLKAEESITVALASSLARGPPTVNEAGEEEKDTDVWRPDGKGRRGLEEEFDYVMYGKVYRFDGGTAEVVTAYISFGGLLLSLTGNYRHMTNIVLGDPIYVLLQDKTRSRTSKGACICHTHIWSCFWQP</sequence>
<dbReference type="Proteomes" id="UP001055072">
    <property type="component" value="Unassembled WGS sequence"/>
</dbReference>
<keyword evidence="2" id="KW-1185">Reference proteome</keyword>
<dbReference type="EMBL" id="MU274900">
    <property type="protein sequence ID" value="KAI0094712.1"/>
    <property type="molecule type" value="Genomic_DNA"/>
</dbReference>
<accession>A0ACB8UKR0</accession>
<evidence type="ECO:0000313" key="1">
    <source>
        <dbReference type="EMBL" id="KAI0094712.1"/>
    </source>
</evidence>
<name>A0ACB8UKR0_9APHY</name>
<reference evidence="1" key="1">
    <citation type="journal article" date="2021" name="Environ. Microbiol.">
        <title>Gene family expansions and transcriptome signatures uncover fungal adaptations to wood decay.</title>
        <authorList>
            <person name="Hage H."/>
            <person name="Miyauchi S."/>
            <person name="Viragh M."/>
            <person name="Drula E."/>
            <person name="Min B."/>
            <person name="Chaduli D."/>
            <person name="Navarro D."/>
            <person name="Favel A."/>
            <person name="Norest M."/>
            <person name="Lesage-Meessen L."/>
            <person name="Balint B."/>
            <person name="Merenyi Z."/>
            <person name="de Eugenio L."/>
            <person name="Morin E."/>
            <person name="Martinez A.T."/>
            <person name="Baldrian P."/>
            <person name="Stursova M."/>
            <person name="Martinez M.J."/>
            <person name="Novotny C."/>
            <person name="Magnuson J.K."/>
            <person name="Spatafora J.W."/>
            <person name="Maurice S."/>
            <person name="Pangilinan J."/>
            <person name="Andreopoulos W."/>
            <person name="LaButti K."/>
            <person name="Hundley H."/>
            <person name="Na H."/>
            <person name="Kuo A."/>
            <person name="Barry K."/>
            <person name="Lipzen A."/>
            <person name="Henrissat B."/>
            <person name="Riley R."/>
            <person name="Ahrendt S."/>
            <person name="Nagy L.G."/>
            <person name="Grigoriev I.V."/>
            <person name="Martin F."/>
            <person name="Rosso M.N."/>
        </authorList>
    </citation>
    <scope>NUCLEOTIDE SEQUENCE</scope>
    <source>
        <strain evidence="1">CBS 384.51</strain>
    </source>
</reference>
<evidence type="ECO:0000313" key="2">
    <source>
        <dbReference type="Proteomes" id="UP001055072"/>
    </source>
</evidence>